<evidence type="ECO:0000313" key="3">
    <source>
        <dbReference type="Proteomes" id="UP000243515"/>
    </source>
</evidence>
<feature type="domain" description="HNH nuclease" evidence="1">
    <location>
        <begin position="25"/>
        <end position="121"/>
    </location>
</feature>
<sequence>MVQSSSRNEQPMLKRLCLQRDDYRCIVTGTIDPAAERAYPDVVFDENRMGPTNASHIIPFALGRYQNAAQEQNICHIWTTLFALFPALHDVISADTINEPKNVMTLLEVLNTQFGKLNFALEPTDQANTYEIILYRGFTALFYPLQMYTENDR</sequence>
<gene>
    <name evidence="2" type="ORF">Egran_03378</name>
</gene>
<evidence type="ECO:0000313" key="2">
    <source>
        <dbReference type="EMBL" id="OXV08858.1"/>
    </source>
</evidence>
<protein>
    <recommendedName>
        <fullName evidence="1">HNH nuclease domain-containing protein</fullName>
    </recommendedName>
</protein>
<keyword evidence="3" id="KW-1185">Reference proteome</keyword>
<dbReference type="InterPro" id="IPR003615">
    <property type="entry name" value="HNH_nuc"/>
</dbReference>
<proteinExistence type="predicted"/>
<dbReference type="EMBL" id="NPHW01003852">
    <property type="protein sequence ID" value="OXV08858.1"/>
    <property type="molecule type" value="Genomic_DNA"/>
</dbReference>
<comment type="caution">
    <text evidence="2">The sequence shown here is derived from an EMBL/GenBank/DDBJ whole genome shotgun (WGS) entry which is preliminary data.</text>
</comment>
<dbReference type="Pfam" id="PF13391">
    <property type="entry name" value="HNH_2"/>
    <property type="match status" value="1"/>
</dbReference>
<accession>A0A232LXU5</accession>
<evidence type="ECO:0000259" key="1">
    <source>
        <dbReference type="Pfam" id="PF13391"/>
    </source>
</evidence>
<dbReference type="OrthoDB" id="2104739at2759"/>
<dbReference type="Proteomes" id="UP000243515">
    <property type="component" value="Unassembled WGS sequence"/>
</dbReference>
<name>A0A232LXU5_9EURO</name>
<organism evidence="2 3">
    <name type="scientific">Elaphomyces granulatus</name>
    <dbReference type="NCBI Taxonomy" id="519963"/>
    <lineage>
        <taxon>Eukaryota</taxon>
        <taxon>Fungi</taxon>
        <taxon>Dikarya</taxon>
        <taxon>Ascomycota</taxon>
        <taxon>Pezizomycotina</taxon>
        <taxon>Eurotiomycetes</taxon>
        <taxon>Eurotiomycetidae</taxon>
        <taxon>Eurotiales</taxon>
        <taxon>Elaphomycetaceae</taxon>
        <taxon>Elaphomyces</taxon>
    </lineage>
</organism>
<dbReference type="AlphaFoldDB" id="A0A232LXU5"/>
<reference evidence="2 3" key="1">
    <citation type="journal article" date="2015" name="Environ. Microbiol.">
        <title>Metagenome sequence of Elaphomyces granulatus from sporocarp tissue reveals Ascomycota ectomycorrhizal fingerprints of genome expansion and a Proteobacteria-rich microbiome.</title>
        <authorList>
            <person name="Quandt C.A."/>
            <person name="Kohler A."/>
            <person name="Hesse C.N."/>
            <person name="Sharpton T.J."/>
            <person name="Martin F."/>
            <person name="Spatafora J.W."/>
        </authorList>
    </citation>
    <scope>NUCLEOTIDE SEQUENCE [LARGE SCALE GENOMIC DNA]</scope>
    <source>
        <strain evidence="2 3">OSC145934</strain>
    </source>
</reference>